<dbReference type="STRING" id="1763537.ULVI_05370"/>
<dbReference type="PANTHER" id="PTHR47396">
    <property type="entry name" value="TYPE I RESTRICTION ENZYME ECOKI R PROTEIN"/>
    <property type="match status" value="1"/>
</dbReference>
<feature type="transmembrane region" description="Helical" evidence="1">
    <location>
        <begin position="667"/>
        <end position="687"/>
    </location>
</feature>
<accession>A0A167IZG4</accession>
<dbReference type="GO" id="GO:0004386">
    <property type="term" value="F:helicase activity"/>
    <property type="evidence" value="ECO:0007669"/>
    <property type="project" value="UniProtKB-KW"/>
</dbReference>
<sequence length="884" mass="101334">MNLLSNSFHFKYTWRSYQQQFLNNYQQYIEDDYLHVIAPPGSGKTVLGLEMIKRVDQKTLVLSPTLTIRNQWHDRMLECFVEDEASVAISYDVKAPAMVTFSTYQSLHSFYKNDLEASEEKLLAYFQETGVKTIVMDEAHHLKNEWWKPLFSLKKITGSILISLTATPPYDSDASEIAKYFDLCGPIDVEIGVPELVKEGNLCPHQDYIYLSEPEQEQIKYIITYREQLLEFVSSLQKNELFKELIQQHPFYTQTELHLEEIYGSPDFYSAILIYLHAAGVEIEKEKTALLGFEEASVTFPSFSYQWVELLLQPMLVSDRERYIDGENVLAYIEKQLRKIGAYDKNRVNLVGEKKLYRSLSQSPTKLKSIFEIVKMEAAHNGNELRLVILSDYIRKEFLNLNQEAPLSEINTLGVVPIFQYLRKQISETKTFNLKKSKLAVLSGSLIILHTSLVADLKHLVSAEAFSIAPVTDSEYLFITPTTLGKKEMTGAITQLFETGAIEVLIGTKSFLGEGWDAPAINTLILASFVGSFVMSNQMRGRAIRVRPSHPDKVANVWHLACVDPTSDEGGIDVALLHRRFDAFCGVSLEDKPYIENGADRLQLIQNVKKVSLWNEKMKLLSKERSVVTQRWNEAITSGVHLVRELKLKDARPSETIKQKRLYYKDVVKYSLIELGAVLLITLPELLVNNISTLLTKGVLYFFYVILGGIIMIFLPKTYKALKLYLQFGRRDKKLFKMATALKRAMHAKRIIETPEEETTIQVETHADGGLSCYLIGATAKESLQFVEYLQQIIDPVENPRYLITQSGFLRKKLGFKNYYTVPGIFAERKKDALLFFENFEKELGTATMVFTRNLEGRKLLLKARFHYLQDKRNVISKKALIWK</sequence>
<dbReference type="AlphaFoldDB" id="A0A167IZG4"/>
<gene>
    <name evidence="3" type="ORF">ULVI_05370</name>
</gene>
<dbReference type="InterPro" id="IPR050742">
    <property type="entry name" value="Helicase_Restrict-Modif_Enz"/>
</dbReference>
<evidence type="ECO:0000313" key="3">
    <source>
        <dbReference type="EMBL" id="OAB80167.1"/>
    </source>
</evidence>
<dbReference type="RefSeq" id="WP_068590483.1">
    <property type="nucleotide sequence ID" value="NZ_LRXL01000026.1"/>
</dbReference>
<dbReference type="GO" id="GO:0005829">
    <property type="term" value="C:cytosol"/>
    <property type="evidence" value="ECO:0007669"/>
    <property type="project" value="TreeGrafter"/>
</dbReference>
<reference evidence="3 4" key="1">
    <citation type="submission" date="2016-02" db="EMBL/GenBank/DDBJ databases">
        <title>Ulvibacter sp. LPB0005, isolated from Thais luteostoma.</title>
        <authorList>
            <person name="Shin S.-K."/>
            <person name="Yi H."/>
        </authorList>
    </citation>
    <scope>NUCLEOTIDE SEQUENCE [LARGE SCALE GENOMIC DNA]</scope>
    <source>
        <strain evidence="3 4">LPB0005</strain>
    </source>
</reference>
<dbReference type="Proteomes" id="UP000077013">
    <property type="component" value="Unassembled WGS sequence"/>
</dbReference>
<dbReference type="GO" id="GO:0005524">
    <property type="term" value="F:ATP binding"/>
    <property type="evidence" value="ECO:0007669"/>
    <property type="project" value="InterPro"/>
</dbReference>
<evidence type="ECO:0000259" key="2">
    <source>
        <dbReference type="PROSITE" id="PS51192"/>
    </source>
</evidence>
<evidence type="ECO:0000313" key="4">
    <source>
        <dbReference type="Proteomes" id="UP000077013"/>
    </source>
</evidence>
<dbReference type="InterPro" id="IPR027417">
    <property type="entry name" value="P-loop_NTPase"/>
</dbReference>
<keyword evidence="3" id="KW-0347">Helicase</keyword>
<keyword evidence="3" id="KW-0067">ATP-binding</keyword>
<keyword evidence="3" id="KW-0378">Hydrolase</keyword>
<feature type="domain" description="Helicase ATP-binding" evidence="2">
    <location>
        <begin position="25"/>
        <end position="186"/>
    </location>
</feature>
<evidence type="ECO:0000256" key="1">
    <source>
        <dbReference type="SAM" id="Phobius"/>
    </source>
</evidence>
<keyword evidence="3" id="KW-0547">Nucleotide-binding</keyword>
<dbReference type="InterPro" id="IPR006935">
    <property type="entry name" value="Helicase/UvrB_N"/>
</dbReference>
<dbReference type="Gene3D" id="3.40.50.300">
    <property type="entry name" value="P-loop containing nucleotide triphosphate hydrolases"/>
    <property type="match status" value="2"/>
</dbReference>
<feature type="transmembrane region" description="Helical" evidence="1">
    <location>
        <begin position="516"/>
        <end position="535"/>
    </location>
</feature>
<dbReference type="EMBL" id="LRXL01000026">
    <property type="protein sequence ID" value="OAB80167.1"/>
    <property type="molecule type" value="Genomic_DNA"/>
</dbReference>
<keyword evidence="1" id="KW-0812">Transmembrane</keyword>
<dbReference type="CDD" id="cd18785">
    <property type="entry name" value="SF2_C"/>
    <property type="match status" value="1"/>
</dbReference>
<dbReference type="SUPFAM" id="SSF52540">
    <property type="entry name" value="P-loop containing nucleoside triphosphate hydrolases"/>
    <property type="match status" value="1"/>
</dbReference>
<dbReference type="SMART" id="SM00487">
    <property type="entry name" value="DEXDc"/>
    <property type="match status" value="1"/>
</dbReference>
<dbReference type="GO" id="GO:0003677">
    <property type="term" value="F:DNA binding"/>
    <property type="evidence" value="ECO:0007669"/>
    <property type="project" value="InterPro"/>
</dbReference>
<keyword evidence="1" id="KW-1133">Transmembrane helix</keyword>
<protein>
    <submittedName>
        <fullName evidence="3">DEAD/DEAH box helicase</fullName>
    </submittedName>
</protein>
<dbReference type="InterPro" id="IPR014001">
    <property type="entry name" value="Helicase_ATP-bd"/>
</dbReference>
<feature type="transmembrane region" description="Helical" evidence="1">
    <location>
        <begin position="699"/>
        <end position="715"/>
    </location>
</feature>
<dbReference type="PROSITE" id="PS51192">
    <property type="entry name" value="HELICASE_ATP_BIND_1"/>
    <property type="match status" value="1"/>
</dbReference>
<name>A0A167IZG4_9FLAO</name>
<keyword evidence="1" id="KW-0472">Membrane</keyword>
<dbReference type="Pfam" id="PF04851">
    <property type="entry name" value="ResIII"/>
    <property type="match status" value="1"/>
</dbReference>
<dbReference type="OrthoDB" id="9759819at2"/>
<organism evidence="3 4">
    <name type="scientific">Cochleicola gelatinilyticus</name>
    <dbReference type="NCBI Taxonomy" id="1763537"/>
    <lineage>
        <taxon>Bacteria</taxon>
        <taxon>Pseudomonadati</taxon>
        <taxon>Bacteroidota</taxon>
        <taxon>Flavobacteriia</taxon>
        <taxon>Flavobacteriales</taxon>
        <taxon>Flavobacteriaceae</taxon>
        <taxon>Cochleicola</taxon>
    </lineage>
</organism>
<dbReference type="PANTHER" id="PTHR47396:SF1">
    <property type="entry name" value="ATP-DEPENDENT HELICASE IRC3-RELATED"/>
    <property type="match status" value="1"/>
</dbReference>
<proteinExistence type="predicted"/>
<dbReference type="GO" id="GO:0016787">
    <property type="term" value="F:hydrolase activity"/>
    <property type="evidence" value="ECO:0007669"/>
    <property type="project" value="InterPro"/>
</dbReference>
<comment type="caution">
    <text evidence="3">The sequence shown here is derived from an EMBL/GenBank/DDBJ whole genome shotgun (WGS) entry which is preliminary data.</text>
</comment>
<keyword evidence="4" id="KW-1185">Reference proteome</keyword>